<evidence type="ECO:0000256" key="9">
    <source>
        <dbReference type="ARBA" id="ARBA00032900"/>
    </source>
</evidence>
<dbReference type="EC" id="3.1.3.16" evidence="4"/>
<dbReference type="Pfam" id="PF00149">
    <property type="entry name" value="Metallophos"/>
    <property type="match status" value="1"/>
</dbReference>
<protein>
    <recommendedName>
        <fullName evidence="5">Serine/threonine-protein phosphatase CPPED1</fullName>
        <ecNumber evidence="4">3.1.3.16</ecNumber>
    </recommendedName>
    <alternativeName>
        <fullName evidence="9">Calcineurin-like phosphoesterase domain-containing protein 1</fullName>
    </alternativeName>
</protein>
<dbReference type="PANTHER" id="PTHR43143">
    <property type="entry name" value="METALLOPHOSPHOESTERASE, CALCINEURIN SUPERFAMILY"/>
    <property type="match status" value="1"/>
</dbReference>
<evidence type="ECO:0000256" key="4">
    <source>
        <dbReference type="ARBA" id="ARBA00013081"/>
    </source>
</evidence>
<keyword evidence="7" id="KW-0479">Metal-binding</keyword>
<keyword evidence="12" id="KW-1133">Transmembrane helix</keyword>
<evidence type="ECO:0000256" key="10">
    <source>
        <dbReference type="ARBA" id="ARBA00047761"/>
    </source>
</evidence>
<dbReference type="InterPro" id="IPR051918">
    <property type="entry name" value="STPP_CPPED1"/>
</dbReference>
<dbReference type="GO" id="GO:0004722">
    <property type="term" value="F:protein serine/threonine phosphatase activity"/>
    <property type="evidence" value="ECO:0007669"/>
    <property type="project" value="UniProtKB-EC"/>
</dbReference>
<evidence type="ECO:0000256" key="6">
    <source>
        <dbReference type="ARBA" id="ARBA00022490"/>
    </source>
</evidence>
<evidence type="ECO:0000256" key="11">
    <source>
        <dbReference type="ARBA" id="ARBA00048336"/>
    </source>
</evidence>
<comment type="catalytic activity">
    <reaction evidence="10">
        <text>O-phospho-L-seryl-[protein] + H2O = L-seryl-[protein] + phosphate</text>
        <dbReference type="Rhea" id="RHEA:20629"/>
        <dbReference type="Rhea" id="RHEA-COMP:9863"/>
        <dbReference type="Rhea" id="RHEA-COMP:11604"/>
        <dbReference type="ChEBI" id="CHEBI:15377"/>
        <dbReference type="ChEBI" id="CHEBI:29999"/>
        <dbReference type="ChEBI" id="CHEBI:43474"/>
        <dbReference type="ChEBI" id="CHEBI:83421"/>
        <dbReference type="EC" id="3.1.3.16"/>
    </reaction>
</comment>
<name>A0AAW1DAI6_9HEMI</name>
<dbReference type="InterPro" id="IPR004843">
    <property type="entry name" value="Calcineurin-like_PHP"/>
</dbReference>
<evidence type="ECO:0000256" key="5">
    <source>
        <dbReference type="ARBA" id="ARBA00013356"/>
    </source>
</evidence>
<sequence>METKLRINEYKTFSKEEEKKWTGPFYFVQGADTQFGLIARYIEHLKEPQWEKEKVLSRICVEKINKLSPKPKFFVICGDLCDALPDTDWEVRQKQIKDFYEIFQGIDKSIPLVCVCGNHDVGDQPTVESVSRYRSSFGDDYFSFWAGGVFFIVINTQYYYDGSKVPEITAEQEKWLDEQLKFSSQSKHGAVIFQHIPWFLEDPETTTESYFFIKKETRIPMLEKLYKNGVRYVFCGHYHRNSGGFYKDLESIVTTAIGGQIGNDVSGFRIVKVLDEKISHEYYGFDDCPTVVNV</sequence>
<keyword evidence="15" id="KW-1185">Reference proteome</keyword>
<dbReference type="Proteomes" id="UP001461498">
    <property type="component" value="Unassembled WGS sequence"/>
</dbReference>
<evidence type="ECO:0000259" key="13">
    <source>
        <dbReference type="Pfam" id="PF00149"/>
    </source>
</evidence>
<dbReference type="InterPro" id="IPR029052">
    <property type="entry name" value="Metallo-depent_PP-like"/>
</dbReference>
<keyword evidence="12" id="KW-0812">Transmembrane</keyword>
<dbReference type="PANTHER" id="PTHR43143:SF1">
    <property type="entry name" value="SERINE_THREONINE-PROTEIN PHOSPHATASE CPPED1"/>
    <property type="match status" value="1"/>
</dbReference>
<evidence type="ECO:0000313" key="15">
    <source>
        <dbReference type="Proteomes" id="UP001461498"/>
    </source>
</evidence>
<evidence type="ECO:0000256" key="12">
    <source>
        <dbReference type="SAM" id="Phobius"/>
    </source>
</evidence>
<feature type="domain" description="Calcineurin-like phosphoesterase" evidence="13">
    <location>
        <begin position="63"/>
        <end position="240"/>
    </location>
</feature>
<accession>A0AAW1DAI6</accession>
<dbReference type="EMBL" id="JAPXFL010000005">
    <property type="protein sequence ID" value="KAK9506148.1"/>
    <property type="molecule type" value="Genomic_DNA"/>
</dbReference>
<proteinExistence type="inferred from homology"/>
<dbReference type="Gene3D" id="3.60.21.10">
    <property type="match status" value="1"/>
</dbReference>
<evidence type="ECO:0000256" key="3">
    <source>
        <dbReference type="ARBA" id="ARBA00010567"/>
    </source>
</evidence>
<evidence type="ECO:0000256" key="7">
    <source>
        <dbReference type="ARBA" id="ARBA00022723"/>
    </source>
</evidence>
<reference evidence="14 15" key="1">
    <citation type="submission" date="2022-12" db="EMBL/GenBank/DDBJ databases">
        <title>Chromosome-level genome assembly of true bugs.</title>
        <authorList>
            <person name="Ma L."/>
            <person name="Li H."/>
        </authorList>
    </citation>
    <scope>NUCLEOTIDE SEQUENCE [LARGE SCALE GENOMIC DNA]</scope>
    <source>
        <strain evidence="14">Lab_2022b</strain>
    </source>
</reference>
<dbReference type="SUPFAM" id="SSF56300">
    <property type="entry name" value="Metallo-dependent phosphatases"/>
    <property type="match status" value="1"/>
</dbReference>
<evidence type="ECO:0000256" key="8">
    <source>
        <dbReference type="ARBA" id="ARBA00022801"/>
    </source>
</evidence>
<gene>
    <name evidence="14" type="ORF">O3M35_008136</name>
</gene>
<comment type="cofactor">
    <cofactor evidence="1">
        <name>a divalent metal cation</name>
        <dbReference type="ChEBI" id="CHEBI:60240"/>
    </cofactor>
</comment>
<dbReference type="AlphaFoldDB" id="A0AAW1DAI6"/>
<evidence type="ECO:0000313" key="14">
    <source>
        <dbReference type="EMBL" id="KAK9506148.1"/>
    </source>
</evidence>
<dbReference type="GO" id="GO:0005737">
    <property type="term" value="C:cytoplasm"/>
    <property type="evidence" value="ECO:0007669"/>
    <property type="project" value="UniProtKB-SubCell"/>
</dbReference>
<comment type="catalytic activity">
    <reaction evidence="11">
        <text>O-phospho-L-threonyl-[protein] + H2O = L-threonyl-[protein] + phosphate</text>
        <dbReference type="Rhea" id="RHEA:47004"/>
        <dbReference type="Rhea" id="RHEA-COMP:11060"/>
        <dbReference type="Rhea" id="RHEA-COMP:11605"/>
        <dbReference type="ChEBI" id="CHEBI:15377"/>
        <dbReference type="ChEBI" id="CHEBI:30013"/>
        <dbReference type="ChEBI" id="CHEBI:43474"/>
        <dbReference type="ChEBI" id="CHEBI:61977"/>
        <dbReference type="EC" id="3.1.3.16"/>
    </reaction>
</comment>
<dbReference type="InterPro" id="IPR041867">
    <property type="entry name" value="MPP_CSTP1"/>
</dbReference>
<dbReference type="CDD" id="cd07395">
    <property type="entry name" value="MPP_CSTP1"/>
    <property type="match status" value="1"/>
</dbReference>
<keyword evidence="6" id="KW-0963">Cytoplasm</keyword>
<comment type="similarity">
    <text evidence="3">Belongs to the metallophosphoesterase superfamily. CPPED1 family.</text>
</comment>
<dbReference type="GO" id="GO:0046872">
    <property type="term" value="F:metal ion binding"/>
    <property type="evidence" value="ECO:0007669"/>
    <property type="project" value="UniProtKB-KW"/>
</dbReference>
<keyword evidence="8" id="KW-0378">Hydrolase</keyword>
<evidence type="ECO:0000256" key="2">
    <source>
        <dbReference type="ARBA" id="ARBA00004496"/>
    </source>
</evidence>
<organism evidence="14 15">
    <name type="scientific">Rhynocoris fuscipes</name>
    <dbReference type="NCBI Taxonomy" id="488301"/>
    <lineage>
        <taxon>Eukaryota</taxon>
        <taxon>Metazoa</taxon>
        <taxon>Ecdysozoa</taxon>
        <taxon>Arthropoda</taxon>
        <taxon>Hexapoda</taxon>
        <taxon>Insecta</taxon>
        <taxon>Pterygota</taxon>
        <taxon>Neoptera</taxon>
        <taxon>Paraneoptera</taxon>
        <taxon>Hemiptera</taxon>
        <taxon>Heteroptera</taxon>
        <taxon>Panheteroptera</taxon>
        <taxon>Cimicomorpha</taxon>
        <taxon>Reduviidae</taxon>
        <taxon>Harpactorinae</taxon>
        <taxon>Harpactorini</taxon>
        <taxon>Rhynocoris</taxon>
    </lineage>
</organism>
<comment type="subcellular location">
    <subcellularLocation>
        <location evidence="2">Cytoplasm</location>
    </subcellularLocation>
</comment>
<comment type="caution">
    <text evidence="14">The sequence shown here is derived from an EMBL/GenBank/DDBJ whole genome shotgun (WGS) entry which is preliminary data.</text>
</comment>
<feature type="transmembrane region" description="Helical" evidence="12">
    <location>
        <begin position="141"/>
        <end position="160"/>
    </location>
</feature>
<keyword evidence="12" id="KW-0472">Membrane</keyword>
<evidence type="ECO:0000256" key="1">
    <source>
        <dbReference type="ARBA" id="ARBA00001968"/>
    </source>
</evidence>